<protein>
    <submittedName>
        <fullName evidence="1">Uncharacterized protein</fullName>
    </submittedName>
</protein>
<name>A0A2P2Q1N3_RHIMU</name>
<sequence>MNGKLGILKRKTKNYSYTESFLKLAYASVVLHKRKRSRLQN</sequence>
<dbReference type="AlphaFoldDB" id="A0A2P2Q1N3"/>
<accession>A0A2P2Q1N3</accession>
<evidence type="ECO:0000313" key="1">
    <source>
        <dbReference type="EMBL" id="MBX60910.1"/>
    </source>
</evidence>
<dbReference type="EMBL" id="GGEC01080426">
    <property type="protein sequence ID" value="MBX60910.1"/>
    <property type="molecule type" value="Transcribed_RNA"/>
</dbReference>
<reference evidence="1" key="1">
    <citation type="submission" date="2018-02" db="EMBL/GenBank/DDBJ databases">
        <title>Rhizophora mucronata_Transcriptome.</title>
        <authorList>
            <person name="Meera S.P."/>
            <person name="Sreeshan A."/>
            <person name="Augustine A."/>
        </authorList>
    </citation>
    <scope>NUCLEOTIDE SEQUENCE</scope>
    <source>
        <tissue evidence="1">Leaf</tissue>
    </source>
</reference>
<organism evidence="1">
    <name type="scientific">Rhizophora mucronata</name>
    <name type="common">Asiatic mangrove</name>
    <dbReference type="NCBI Taxonomy" id="61149"/>
    <lineage>
        <taxon>Eukaryota</taxon>
        <taxon>Viridiplantae</taxon>
        <taxon>Streptophyta</taxon>
        <taxon>Embryophyta</taxon>
        <taxon>Tracheophyta</taxon>
        <taxon>Spermatophyta</taxon>
        <taxon>Magnoliopsida</taxon>
        <taxon>eudicotyledons</taxon>
        <taxon>Gunneridae</taxon>
        <taxon>Pentapetalae</taxon>
        <taxon>rosids</taxon>
        <taxon>fabids</taxon>
        <taxon>Malpighiales</taxon>
        <taxon>Rhizophoraceae</taxon>
        <taxon>Rhizophora</taxon>
    </lineage>
</organism>
<proteinExistence type="predicted"/>